<dbReference type="SUPFAM" id="SSF51735">
    <property type="entry name" value="NAD(P)-binding Rossmann-fold domains"/>
    <property type="match status" value="1"/>
</dbReference>
<reference evidence="4" key="2">
    <citation type="submission" date="2023-05" db="EMBL/GenBank/DDBJ databases">
        <authorList>
            <consortium name="Lawrence Berkeley National Laboratory"/>
            <person name="Steindorff A."/>
            <person name="Hensen N."/>
            <person name="Bonometti L."/>
            <person name="Westerberg I."/>
            <person name="Brannstrom I.O."/>
            <person name="Guillou S."/>
            <person name="Cros-Aarteil S."/>
            <person name="Calhoun S."/>
            <person name="Haridas S."/>
            <person name="Kuo A."/>
            <person name="Mondo S."/>
            <person name="Pangilinan J."/>
            <person name="Riley R."/>
            <person name="Labutti K."/>
            <person name="Andreopoulos B."/>
            <person name="Lipzen A."/>
            <person name="Chen C."/>
            <person name="Yanf M."/>
            <person name="Daum C."/>
            <person name="Ng V."/>
            <person name="Clum A."/>
            <person name="Ohm R."/>
            <person name="Martin F."/>
            <person name="Silar P."/>
            <person name="Natvig D."/>
            <person name="Lalanne C."/>
            <person name="Gautier V."/>
            <person name="Ament-Velasquez S.L."/>
            <person name="Kruys A."/>
            <person name="Hutchinson M.I."/>
            <person name="Powell A.J."/>
            <person name="Barry K."/>
            <person name="Miller A.N."/>
            <person name="Grigoriev I.V."/>
            <person name="Debuchy R."/>
            <person name="Gladieux P."/>
            <person name="Thoren M.H."/>
            <person name="Johannesson H."/>
        </authorList>
    </citation>
    <scope>NUCLEOTIDE SEQUENCE</scope>
    <source>
        <strain evidence="4">CBS 538.74</strain>
    </source>
</reference>
<evidence type="ECO:0000313" key="5">
    <source>
        <dbReference type="Proteomes" id="UP001302745"/>
    </source>
</evidence>
<protein>
    <submittedName>
        <fullName evidence="4">Polyketide synthase</fullName>
    </submittedName>
</protein>
<proteinExistence type="predicted"/>
<keyword evidence="5" id="KW-1185">Reference proteome</keyword>
<evidence type="ECO:0000313" key="4">
    <source>
        <dbReference type="EMBL" id="KAK4155866.1"/>
    </source>
</evidence>
<dbReference type="Gene3D" id="3.40.50.720">
    <property type="entry name" value="NAD(P)-binding Rossmann-like Domain"/>
    <property type="match status" value="1"/>
</dbReference>
<dbReference type="EMBL" id="MU856879">
    <property type="protein sequence ID" value="KAK4155866.1"/>
    <property type="molecule type" value="Genomic_DNA"/>
</dbReference>
<name>A0AAN6VT93_9PEZI</name>
<comment type="caution">
    <text evidence="4">The sequence shown here is derived from an EMBL/GenBank/DDBJ whole genome shotgun (WGS) entry which is preliminary data.</text>
</comment>
<keyword evidence="1" id="KW-0596">Phosphopantetheine</keyword>
<dbReference type="PANTHER" id="PTHR44845:SF6">
    <property type="entry name" value="BETA-ALANINE-ACTIVATING ENZYME"/>
    <property type="match status" value="1"/>
</dbReference>
<dbReference type="AlphaFoldDB" id="A0AAN6VT93"/>
<gene>
    <name evidence="4" type="ORF">C8A00DRAFT_31309</name>
</gene>
<keyword evidence="2" id="KW-0597">Phosphoprotein</keyword>
<reference evidence="4" key="1">
    <citation type="journal article" date="2023" name="Mol. Phylogenet. Evol.">
        <title>Genome-scale phylogeny and comparative genomics of the fungal order Sordariales.</title>
        <authorList>
            <person name="Hensen N."/>
            <person name="Bonometti L."/>
            <person name="Westerberg I."/>
            <person name="Brannstrom I.O."/>
            <person name="Guillou S."/>
            <person name="Cros-Aarteil S."/>
            <person name="Calhoun S."/>
            <person name="Haridas S."/>
            <person name="Kuo A."/>
            <person name="Mondo S."/>
            <person name="Pangilinan J."/>
            <person name="Riley R."/>
            <person name="LaButti K."/>
            <person name="Andreopoulos B."/>
            <person name="Lipzen A."/>
            <person name="Chen C."/>
            <person name="Yan M."/>
            <person name="Daum C."/>
            <person name="Ng V."/>
            <person name="Clum A."/>
            <person name="Steindorff A."/>
            <person name="Ohm R.A."/>
            <person name="Martin F."/>
            <person name="Silar P."/>
            <person name="Natvig D.O."/>
            <person name="Lalanne C."/>
            <person name="Gautier V."/>
            <person name="Ament-Velasquez S.L."/>
            <person name="Kruys A."/>
            <person name="Hutchinson M.I."/>
            <person name="Powell A.J."/>
            <person name="Barry K."/>
            <person name="Miller A.N."/>
            <person name="Grigoriev I.V."/>
            <person name="Debuchy R."/>
            <person name="Gladieux P."/>
            <person name="Hiltunen Thoren M."/>
            <person name="Johannesson H."/>
        </authorList>
    </citation>
    <scope>NUCLEOTIDE SEQUENCE</scope>
    <source>
        <strain evidence="4">CBS 538.74</strain>
    </source>
</reference>
<feature type="domain" description="Thioester reductase (TE)" evidence="3">
    <location>
        <begin position="18"/>
        <end position="207"/>
    </location>
</feature>
<evidence type="ECO:0000256" key="2">
    <source>
        <dbReference type="ARBA" id="ARBA00022553"/>
    </source>
</evidence>
<evidence type="ECO:0000256" key="1">
    <source>
        <dbReference type="ARBA" id="ARBA00022450"/>
    </source>
</evidence>
<dbReference type="InterPro" id="IPR013120">
    <property type="entry name" value="FAR_NAD-bd"/>
</dbReference>
<dbReference type="Proteomes" id="UP001302745">
    <property type="component" value="Unassembled WGS sequence"/>
</dbReference>
<dbReference type="Pfam" id="PF07993">
    <property type="entry name" value="NAD_binding_4"/>
    <property type="match status" value="1"/>
</dbReference>
<organism evidence="4 5">
    <name type="scientific">Chaetomidium leptoderma</name>
    <dbReference type="NCBI Taxonomy" id="669021"/>
    <lineage>
        <taxon>Eukaryota</taxon>
        <taxon>Fungi</taxon>
        <taxon>Dikarya</taxon>
        <taxon>Ascomycota</taxon>
        <taxon>Pezizomycotina</taxon>
        <taxon>Sordariomycetes</taxon>
        <taxon>Sordariomycetidae</taxon>
        <taxon>Sordariales</taxon>
        <taxon>Chaetomiaceae</taxon>
        <taxon>Chaetomidium</taxon>
    </lineage>
</organism>
<accession>A0AAN6VT93</accession>
<dbReference type="InterPro" id="IPR036291">
    <property type="entry name" value="NAD(P)-bd_dom_sf"/>
</dbReference>
<evidence type="ECO:0000259" key="3">
    <source>
        <dbReference type="Pfam" id="PF07993"/>
    </source>
</evidence>
<sequence length="295" mass="31353">MSLLFPDPDAPPSVQETFASPKVKLVQADLSQPSLGLLPDDFAAVAETAAAVVHCAADRSFFETYEALQAVNVNSVKELARFALLAGGAPIHFVSSGAVAEYDGAAPPTDGTDGYVASKWAAETFLRKVAPLGLRAYLHRPLPLPGITGKDTTSTTDGTTATGEEDWSAAARAVLEELVSITRQIGTRPDFSAIDGHVDVAPVERIVDDMAASIISSTAGDLGGDAVQVVRHVAQQRLPVEEFARLINEEEALRLLPTMDPLVWFGEAKRAGFGQFMTAQQLVISSLEGKLVTRR</sequence>
<dbReference type="PANTHER" id="PTHR44845">
    <property type="entry name" value="CARRIER DOMAIN-CONTAINING PROTEIN"/>
    <property type="match status" value="1"/>
</dbReference>